<evidence type="ECO:0000313" key="9">
    <source>
        <dbReference type="EMBL" id="ODM87040.1"/>
    </source>
</evidence>
<organism evidence="9 10">
    <name type="scientific">Orchesella cincta</name>
    <name type="common">Springtail</name>
    <name type="synonym">Podura cincta</name>
    <dbReference type="NCBI Taxonomy" id="48709"/>
    <lineage>
        <taxon>Eukaryota</taxon>
        <taxon>Metazoa</taxon>
        <taxon>Ecdysozoa</taxon>
        <taxon>Arthropoda</taxon>
        <taxon>Hexapoda</taxon>
        <taxon>Collembola</taxon>
        <taxon>Entomobryomorpha</taxon>
        <taxon>Entomobryoidea</taxon>
        <taxon>Orchesellidae</taxon>
        <taxon>Orchesellinae</taxon>
        <taxon>Orchesella</taxon>
    </lineage>
</organism>
<comment type="caution">
    <text evidence="9">The sequence shown here is derived from an EMBL/GenBank/DDBJ whole genome shotgun (WGS) entry which is preliminary data.</text>
</comment>
<sequence length="244" mass="27920">MRNVIKFNAKPISNVKHAQNFTHHINLFGITRKLIPVTNHTSVLFVTRLSLGPTCSTHTGERPFKCSICKKSFRTKPTLKQHHESVHVDQKNKKFVCIFCEKRFSEQASLNIHILRHVREKHVECNVCSMSFVTKSAADSHSKIHSAKQNANFKHSCIICDMSLENKFILQTHIHTHTREKPYACRKCGDACQSYHKIVDDLPVKFVGKKLPRALPLDIILVAIWEKNFFNASCVIRGLLPVKS</sequence>
<dbReference type="EMBL" id="LJIJ01006334">
    <property type="protein sequence ID" value="ODM87040.1"/>
    <property type="molecule type" value="Genomic_DNA"/>
</dbReference>
<dbReference type="SMART" id="SM00355">
    <property type="entry name" value="ZnF_C2H2"/>
    <property type="match status" value="4"/>
</dbReference>
<dbReference type="OrthoDB" id="3565419at2759"/>
<comment type="subcellular location">
    <subcellularLocation>
        <location evidence="1">Nucleus</location>
    </subcellularLocation>
</comment>
<dbReference type="PROSITE" id="PS50157">
    <property type="entry name" value="ZINC_FINGER_C2H2_2"/>
    <property type="match status" value="4"/>
</dbReference>
<dbReference type="Pfam" id="PF00096">
    <property type="entry name" value="zf-C2H2"/>
    <property type="match status" value="1"/>
</dbReference>
<accession>A0A1D2M250</accession>
<keyword evidence="4 7" id="KW-0863">Zinc-finger</keyword>
<gene>
    <name evidence="9" type="ORF">Ocin01_19641</name>
</gene>
<dbReference type="SUPFAM" id="SSF57667">
    <property type="entry name" value="beta-beta-alpha zinc fingers"/>
    <property type="match status" value="3"/>
</dbReference>
<name>A0A1D2M250_ORCCI</name>
<dbReference type="Proteomes" id="UP000094527">
    <property type="component" value="Unassembled WGS sequence"/>
</dbReference>
<evidence type="ECO:0000256" key="1">
    <source>
        <dbReference type="ARBA" id="ARBA00004123"/>
    </source>
</evidence>
<feature type="domain" description="C2H2-type" evidence="8">
    <location>
        <begin position="155"/>
        <end position="182"/>
    </location>
</feature>
<evidence type="ECO:0000313" key="10">
    <source>
        <dbReference type="Proteomes" id="UP000094527"/>
    </source>
</evidence>
<evidence type="ECO:0000256" key="4">
    <source>
        <dbReference type="ARBA" id="ARBA00022771"/>
    </source>
</evidence>
<dbReference type="PROSITE" id="PS00028">
    <property type="entry name" value="ZINC_FINGER_C2H2_1"/>
    <property type="match status" value="4"/>
</dbReference>
<keyword evidence="2" id="KW-0479">Metal-binding</keyword>
<proteinExistence type="predicted"/>
<feature type="domain" description="C2H2-type" evidence="8">
    <location>
        <begin position="95"/>
        <end position="122"/>
    </location>
</feature>
<keyword evidence="10" id="KW-1185">Reference proteome</keyword>
<dbReference type="InterPro" id="IPR013087">
    <property type="entry name" value="Znf_C2H2_type"/>
</dbReference>
<dbReference type="GO" id="GO:0005634">
    <property type="term" value="C:nucleus"/>
    <property type="evidence" value="ECO:0007669"/>
    <property type="project" value="UniProtKB-SubCell"/>
</dbReference>
<protein>
    <submittedName>
        <fullName evidence="9">Myeloid zinc finger 1</fullName>
    </submittedName>
</protein>
<evidence type="ECO:0000256" key="6">
    <source>
        <dbReference type="ARBA" id="ARBA00023242"/>
    </source>
</evidence>
<dbReference type="PANTHER" id="PTHR24394:SF29">
    <property type="entry name" value="MYONEURIN"/>
    <property type="match status" value="1"/>
</dbReference>
<dbReference type="GO" id="GO:0008270">
    <property type="term" value="F:zinc ion binding"/>
    <property type="evidence" value="ECO:0007669"/>
    <property type="project" value="UniProtKB-KW"/>
</dbReference>
<dbReference type="Gene3D" id="3.30.160.60">
    <property type="entry name" value="Classic Zinc Finger"/>
    <property type="match status" value="3"/>
</dbReference>
<dbReference type="STRING" id="48709.A0A1D2M250"/>
<keyword evidence="5" id="KW-0862">Zinc</keyword>
<evidence type="ECO:0000256" key="3">
    <source>
        <dbReference type="ARBA" id="ARBA00022737"/>
    </source>
</evidence>
<evidence type="ECO:0000259" key="8">
    <source>
        <dbReference type="PROSITE" id="PS50157"/>
    </source>
</evidence>
<dbReference type="GO" id="GO:0000981">
    <property type="term" value="F:DNA-binding transcription factor activity, RNA polymerase II-specific"/>
    <property type="evidence" value="ECO:0007669"/>
    <property type="project" value="TreeGrafter"/>
</dbReference>
<dbReference type="AlphaFoldDB" id="A0A1D2M250"/>
<evidence type="ECO:0000256" key="5">
    <source>
        <dbReference type="ARBA" id="ARBA00022833"/>
    </source>
</evidence>
<dbReference type="InterPro" id="IPR036236">
    <property type="entry name" value="Znf_C2H2_sf"/>
</dbReference>
<dbReference type="PANTHER" id="PTHR24394">
    <property type="entry name" value="ZINC FINGER PROTEIN"/>
    <property type="match status" value="1"/>
</dbReference>
<keyword evidence="3" id="KW-0677">Repeat</keyword>
<dbReference type="FunFam" id="3.30.160.60:FF:000624">
    <property type="entry name" value="zinc finger protein 697"/>
    <property type="match status" value="1"/>
</dbReference>
<feature type="domain" description="C2H2-type" evidence="8">
    <location>
        <begin position="64"/>
        <end position="92"/>
    </location>
</feature>
<reference evidence="9 10" key="1">
    <citation type="journal article" date="2016" name="Genome Biol. Evol.">
        <title>Gene Family Evolution Reflects Adaptation to Soil Environmental Stressors in the Genome of the Collembolan Orchesella cincta.</title>
        <authorList>
            <person name="Faddeeva-Vakhrusheva A."/>
            <person name="Derks M.F."/>
            <person name="Anvar S.Y."/>
            <person name="Agamennone V."/>
            <person name="Suring W."/>
            <person name="Smit S."/>
            <person name="van Straalen N.M."/>
            <person name="Roelofs D."/>
        </authorList>
    </citation>
    <scope>NUCLEOTIDE SEQUENCE [LARGE SCALE GENOMIC DNA]</scope>
    <source>
        <tissue evidence="9">Mixed pool</tissue>
    </source>
</reference>
<evidence type="ECO:0000256" key="2">
    <source>
        <dbReference type="ARBA" id="ARBA00022723"/>
    </source>
</evidence>
<feature type="domain" description="C2H2-type" evidence="8">
    <location>
        <begin position="123"/>
        <end position="150"/>
    </location>
</feature>
<keyword evidence="6" id="KW-0539">Nucleus</keyword>
<evidence type="ECO:0000256" key="7">
    <source>
        <dbReference type="PROSITE-ProRule" id="PRU00042"/>
    </source>
</evidence>